<dbReference type="InterPro" id="IPR016181">
    <property type="entry name" value="Acyl_CoA_acyltransferase"/>
</dbReference>
<dbReference type="CDD" id="cd04301">
    <property type="entry name" value="NAT_SF"/>
    <property type="match status" value="1"/>
</dbReference>
<dbReference type="RefSeq" id="WP_170123568.1">
    <property type="nucleotide sequence ID" value="NZ_QGTJ01000005.1"/>
</dbReference>
<dbReference type="InterPro" id="IPR050832">
    <property type="entry name" value="Bact_Acetyltransf"/>
</dbReference>
<dbReference type="AlphaFoldDB" id="A0A317MUN6"/>
<dbReference type="Proteomes" id="UP000246569">
    <property type="component" value="Unassembled WGS sequence"/>
</dbReference>
<dbReference type="Gene3D" id="3.40.630.30">
    <property type="match status" value="1"/>
</dbReference>
<dbReference type="GO" id="GO:0016747">
    <property type="term" value="F:acyltransferase activity, transferring groups other than amino-acyl groups"/>
    <property type="evidence" value="ECO:0007669"/>
    <property type="project" value="InterPro"/>
</dbReference>
<evidence type="ECO:0000259" key="3">
    <source>
        <dbReference type="PROSITE" id="PS51186"/>
    </source>
</evidence>
<protein>
    <submittedName>
        <fullName evidence="4">Acetyltransferase (GNAT) family protein</fullName>
    </submittedName>
</protein>
<evidence type="ECO:0000313" key="4">
    <source>
        <dbReference type="EMBL" id="PWV61618.1"/>
    </source>
</evidence>
<evidence type="ECO:0000256" key="2">
    <source>
        <dbReference type="ARBA" id="ARBA00023315"/>
    </source>
</evidence>
<organism evidence="4 5">
    <name type="scientific">Plasticicumulans acidivorans</name>
    <dbReference type="NCBI Taxonomy" id="886464"/>
    <lineage>
        <taxon>Bacteria</taxon>
        <taxon>Pseudomonadati</taxon>
        <taxon>Pseudomonadota</taxon>
        <taxon>Gammaproteobacteria</taxon>
        <taxon>Candidatus Competibacteraceae</taxon>
        <taxon>Plasticicumulans</taxon>
    </lineage>
</organism>
<keyword evidence="1 4" id="KW-0808">Transferase</keyword>
<feature type="domain" description="N-acetyltransferase" evidence="3">
    <location>
        <begin position="4"/>
        <end position="195"/>
    </location>
</feature>
<keyword evidence="5" id="KW-1185">Reference proteome</keyword>
<reference evidence="4 5" key="1">
    <citation type="submission" date="2018-05" db="EMBL/GenBank/DDBJ databases">
        <title>Genomic Encyclopedia of Type Strains, Phase IV (KMG-IV): sequencing the most valuable type-strain genomes for metagenomic binning, comparative biology and taxonomic classification.</title>
        <authorList>
            <person name="Goeker M."/>
        </authorList>
    </citation>
    <scope>NUCLEOTIDE SEQUENCE [LARGE SCALE GENOMIC DNA]</scope>
    <source>
        <strain evidence="4 5">DSM 23606</strain>
    </source>
</reference>
<keyword evidence="2" id="KW-0012">Acyltransferase</keyword>
<dbReference type="PANTHER" id="PTHR43877">
    <property type="entry name" value="AMINOALKYLPHOSPHONATE N-ACETYLTRANSFERASE-RELATED-RELATED"/>
    <property type="match status" value="1"/>
</dbReference>
<dbReference type="EMBL" id="QGTJ01000005">
    <property type="protein sequence ID" value="PWV61618.1"/>
    <property type="molecule type" value="Genomic_DNA"/>
</dbReference>
<dbReference type="Pfam" id="PF00583">
    <property type="entry name" value="Acetyltransf_1"/>
    <property type="match status" value="1"/>
</dbReference>
<dbReference type="SUPFAM" id="SSF55729">
    <property type="entry name" value="Acyl-CoA N-acyltransferases (Nat)"/>
    <property type="match status" value="1"/>
</dbReference>
<dbReference type="PROSITE" id="PS51186">
    <property type="entry name" value="GNAT"/>
    <property type="match status" value="1"/>
</dbReference>
<dbReference type="InterPro" id="IPR000182">
    <property type="entry name" value="GNAT_dom"/>
</dbReference>
<evidence type="ECO:0000256" key="1">
    <source>
        <dbReference type="ARBA" id="ARBA00022679"/>
    </source>
</evidence>
<comment type="caution">
    <text evidence="4">The sequence shown here is derived from an EMBL/GenBank/DDBJ whole genome shotgun (WGS) entry which is preliminary data.</text>
</comment>
<sequence>MAEFNIRPAGEADIPLLARAIGQASGGYARIGWLRRQDEFPGVEPELIGAALFARREPPFDWRNAVVAELDAEPVAAMLMQASRCPCGCRSEQRPDAANLLSPVCMSVPGSWFIVGMAVLEPWRNHGFAGRLLAHAERTARRGDYPSLSLIAFERSPATRLYLRHGFGIVDRRSVIPHPLLEYSGDVLLMAKTLG</sequence>
<proteinExistence type="predicted"/>
<accession>A0A317MUN6</accession>
<name>A0A317MUN6_9GAMM</name>
<gene>
    <name evidence="4" type="ORF">C7443_10546</name>
</gene>
<evidence type="ECO:0000313" key="5">
    <source>
        <dbReference type="Proteomes" id="UP000246569"/>
    </source>
</evidence>